<feature type="region of interest" description="Disordered" evidence="1">
    <location>
        <begin position="154"/>
        <end position="182"/>
    </location>
</feature>
<dbReference type="EMBL" id="CABIKO010001473">
    <property type="protein sequence ID" value="VVA41740.1"/>
    <property type="molecule type" value="Genomic_DNA"/>
</dbReference>
<evidence type="ECO:0000256" key="1">
    <source>
        <dbReference type="SAM" id="MobiDB-lite"/>
    </source>
</evidence>
<evidence type="ECO:0000313" key="2">
    <source>
        <dbReference type="EMBL" id="VVA41740.1"/>
    </source>
</evidence>
<organism evidence="2 3">
    <name type="scientific">Prunus dulcis</name>
    <name type="common">Almond</name>
    <name type="synonym">Amygdalus dulcis</name>
    <dbReference type="NCBI Taxonomy" id="3755"/>
    <lineage>
        <taxon>Eukaryota</taxon>
        <taxon>Viridiplantae</taxon>
        <taxon>Streptophyta</taxon>
        <taxon>Embryophyta</taxon>
        <taxon>Tracheophyta</taxon>
        <taxon>Spermatophyta</taxon>
        <taxon>Magnoliopsida</taxon>
        <taxon>eudicotyledons</taxon>
        <taxon>Gunneridae</taxon>
        <taxon>Pentapetalae</taxon>
        <taxon>rosids</taxon>
        <taxon>fabids</taxon>
        <taxon>Rosales</taxon>
        <taxon>Rosaceae</taxon>
        <taxon>Amygdaloideae</taxon>
        <taxon>Amygdaleae</taxon>
        <taxon>Prunus</taxon>
    </lineage>
</organism>
<evidence type="ECO:0000313" key="3">
    <source>
        <dbReference type="Proteomes" id="UP000327085"/>
    </source>
</evidence>
<name>A0A5E4GPV5_PRUDU</name>
<protein>
    <submittedName>
        <fullName evidence="2">PREDICTED: LOC109949441</fullName>
    </submittedName>
</protein>
<feature type="compositionally biased region" description="Gly residues" evidence="1">
    <location>
        <begin position="171"/>
        <end position="182"/>
    </location>
</feature>
<proteinExistence type="predicted"/>
<dbReference type="InParanoid" id="A0A5E4GPV5"/>
<accession>A0A5E4GPV5</accession>
<dbReference type="AlphaFoldDB" id="A0A5E4GPV5"/>
<dbReference type="Gramene" id="VVA41740">
    <property type="protein sequence ID" value="VVA41740"/>
    <property type="gene ID" value="Prudul26B001310"/>
</dbReference>
<dbReference type="Proteomes" id="UP000327085">
    <property type="component" value="Unassembled WGS sequence"/>
</dbReference>
<gene>
    <name evidence="2" type="ORF">ALMOND_2B001310</name>
</gene>
<reference evidence="3" key="1">
    <citation type="journal article" date="2020" name="Plant J.">
        <title>Transposons played a major role in the diversification between the closely related almond and peach genomes: results from the almond genome sequence.</title>
        <authorList>
            <person name="Alioto T."/>
            <person name="Alexiou K.G."/>
            <person name="Bardil A."/>
            <person name="Barteri F."/>
            <person name="Castanera R."/>
            <person name="Cruz F."/>
            <person name="Dhingra A."/>
            <person name="Duval H."/>
            <person name="Fernandez I Marti A."/>
            <person name="Frias L."/>
            <person name="Galan B."/>
            <person name="Garcia J.L."/>
            <person name="Howad W."/>
            <person name="Gomez-Garrido J."/>
            <person name="Gut M."/>
            <person name="Julca I."/>
            <person name="Morata J."/>
            <person name="Puigdomenech P."/>
            <person name="Ribeca P."/>
            <person name="Rubio Cabetas M.J."/>
            <person name="Vlasova A."/>
            <person name="Wirthensohn M."/>
            <person name="Garcia-Mas J."/>
            <person name="Gabaldon T."/>
            <person name="Casacuberta J.M."/>
            <person name="Arus P."/>
        </authorList>
    </citation>
    <scope>NUCLEOTIDE SEQUENCE [LARGE SCALE GENOMIC DNA]</scope>
    <source>
        <strain evidence="3">cv. Texas</strain>
    </source>
</reference>
<sequence length="182" mass="20693">MSQVIRGCHVSYCTGKTPGHEQMDWIVAWALPLFAWARRWGWGQIWNKVAGDEKKEVHHHIVVSAAQTEKIKQDFGGVENSGTLSKCPWVNRMKKLMPIKQPEKEAGVNGNNNNNSMANQIQMKASNVVQNVRQRFFPQKPWHDFNRDLLKAHPQQTYDGKKDELPWHTLGGQGNGKNNGGK</sequence>